<evidence type="ECO:0000256" key="6">
    <source>
        <dbReference type="PIRSR" id="PIRSR602129-50"/>
    </source>
</evidence>
<dbReference type="InterPro" id="IPR002129">
    <property type="entry name" value="PyrdxlP-dep_de-COase"/>
</dbReference>
<dbReference type="PROSITE" id="PS00392">
    <property type="entry name" value="DDC_GAD_HDC_YDC"/>
    <property type="match status" value="1"/>
</dbReference>
<dbReference type="Gene3D" id="1.20.1340.10">
    <property type="entry name" value="dopa decarboxylase, N-terminal domain"/>
    <property type="match status" value="1"/>
</dbReference>
<evidence type="ECO:0000313" key="8">
    <source>
        <dbReference type="EMBL" id="MBB4570416.1"/>
    </source>
</evidence>
<dbReference type="InterPro" id="IPR010977">
    <property type="entry name" value="Aromatic_deC"/>
</dbReference>
<evidence type="ECO:0000313" key="9">
    <source>
        <dbReference type="Proteomes" id="UP000543836"/>
    </source>
</evidence>
<dbReference type="PRINTS" id="PR00800">
    <property type="entry name" value="YHDCRBOXLASE"/>
</dbReference>
<keyword evidence="3" id="KW-0210">Decarboxylase</keyword>
<dbReference type="Gene3D" id="3.90.1150.10">
    <property type="entry name" value="Aspartate Aminotransferase, domain 1"/>
    <property type="match status" value="1"/>
</dbReference>
<dbReference type="RefSeq" id="WP_028753808.1">
    <property type="nucleotide sequence ID" value="NZ_JACIIG010000013.1"/>
</dbReference>
<evidence type="ECO:0000256" key="1">
    <source>
        <dbReference type="ARBA" id="ARBA00001933"/>
    </source>
</evidence>
<dbReference type="InterPro" id="IPR021115">
    <property type="entry name" value="Pyridoxal-P_BS"/>
</dbReference>
<dbReference type="SUPFAM" id="SSF53383">
    <property type="entry name" value="PLP-dependent transferases"/>
    <property type="match status" value="1"/>
</dbReference>
<protein>
    <submittedName>
        <fullName evidence="8">Aromatic-L-amino-acid decarboxylase</fullName>
        <ecNumber evidence="8">4.1.1.28</ecNumber>
    </submittedName>
</protein>
<dbReference type="GO" id="GO:0004058">
    <property type="term" value="F:aromatic-L-amino-acid decarboxylase activity"/>
    <property type="evidence" value="ECO:0007669"/>
    <property type="project" value="UniProtKB-EC"/>
</dbReference>
<feature type="modified residue" description="N6-(pyridoxal phosphate)lysine" evidence="6">
    <location>
        <position position="295"/>
    </location>
</feature>
<dbReference type="GO" id="GO:0005737">
    <property type="term" value="C:cytoplasm"/>
    <property type="evidence" value="ECO:0007669"/>
    <property type="project" value="TreeGrafter"/>
</dbReference>
<evidence type="ECO:0000256" key="4">
    <source>
        <dbReference type="ARBA" id="ARBA00022898"/>
    </source>
</evidence>
<accession>A0A7W6ZX80</accession>
<evidence type="ECO:0000256" key="7">
    <source>
        <dbReference type="RuleBase" id="RU000382"/>
    </source>
</evidence>
<organism evidence="8 9">
    <name type="scientific">Rhizobium leucaenae</name>
    <dbReference type="NCBI Taxonomy" id="29450"/>
    <lineage>
        <taxon>Bacteria</taxon>
        <taxon>Pseudomonadati</taxon>
        <taxon>Pseudomonadota</taxon>
        <taxon>Alphaproteobacteria</taxon>
        <taxon>Hyphomicrobiales</taxon>
        <taxon>Rhizobiaceae</taxon>
        <taxon>Rhizobium/Agrobacterium group</taxon>
        <taxon>Rhizobium</taxon>
    </lineage>
</organism>
<dbReference type="GO" id="GO:0006520">
    <property type="term" value="P:amino acid metabolic process"/>
    <property type="evidence" value="ECO:0007669"/>
    <property type="project" value="InterPro"/>
</dbReference>
<dbReference type="AlphaFoldDB" id="A0A7W6ZX80"/>
<proteinExistence type="inferred from homology"/>
<reference evidence="8 9" key="1">
    <citation type="submission" date="2020-08" db="EMBL/GenBank/DDBJ databases">
        <title>Genomic Encyclopedia of Type Strains, Phase IV (KMG-V): Genome sequencing to study the core and pangenomes of soil and plant-associated prokaryotes.</title>
        <authorList>
            <person name="Whitman W."/>
        </authorList>
    </citation>
    <scope>NUCLEOTIDE SEQUENCE [LARGE SCALE GENOMIC DNA]</scope>
    <source>
        <strain evidence="8 9">SEMIA 492</strain>
    </source>
</reference>
<dbReference type="PANTHER" id="PTHR11999:SF70">
    <property type="entry name" value="MIP05841P"/>
    <property type="match status" value="1"/>
</dbReference>
<evidence type="ECO:0000256" key="3">
    <source>
        <dbReference type="ARBA" id="ARBA00022793"/>
    </source>
</evidence>
<dbReference type="PANTHER" id="PTHR11999">
    <property type="entry name" value="GROUP II PYRIDOXAL-5-PHOSPHATE DECARBOXYLASE"/>
    <property type="match status" value="1"/>
</dbReference>
<keyword evidence="4 6" id="KW-0663">Pyridoxal phosphate</keyword>
<dbReference type="GO" id="GO:0030170">
    <property type="term" value="F:pyridoxal phosphate binding"/>
    <property type="evidence" value="ECO:0007669"/>
    <property type="project" value="InterPro"/>
</dbReference>
<name>A0A7W6ZX80_9HYPH</name>
<comment type="caution">
    <text evidence="8">The sequence shown here is derived from an EMBL/GenBank/DDBJ whole genome shotgun (WGS) entry which is preliminary data.</text>
</comment>
<evidence type="ECO:0000256" key="2">
    <source>
        <dbReference type="ARBA" id="ARBA00009533"/>
    </source>
</evidence>
<dbReference type="InterPro" id="IPR015422">
    <property type="entry name" value="PyrdxlP-dep_Trfase_small"/>
</dbReference>
<keyword evidence="9" id="KW-1185">Reference proteome</keyword>
<dbReference type="OrthoDB" id="9803665at2"/>
<dbReference type="EMBL" id="JACIIG010000013">
    <property type="protein sequence ID" value="MBB4570416.1"/>
    <property type="molecule type" value="Genomic_DNA"/>
</dbReference>
<dbReference type="Gene3D" id="3.40.640.10">
    <property type="entry name" value="Type I PLP-dependent aspartate aminotransferase-like (Major domain)"/>
    <property type="match status" value="1"/>
</dbReference>
<dbReference type="InterPro" id="IPR015421">
    <property type="entry name" value="PyrdxlP-dep_Trfase_major"/>
</dbReference>
<dbReference type="Proteomes" id="UP000543836">
    <property type="component" value="Unassembled WGS sequence"/>
</dbReference>
<dbReference type="Pfam" id="PF00282">
    <property type="entry name" value="Pyridoxal_deC"/>
    <property type="match status" value="1"/>
</dbReference>
<dbReference type="InterPro" id="IPR015424">
    <property type="entry name" value="PyrdxlP-dep_Trfase"/>
</dbReference>
<evidence type="ECO:0000256" key="5">
    <source>
        <dbReference type="ARBA" id="ARBA00023239"/>
    </source>
</evidence>
<gene>
    <name evidence="8" type="ORF">GGE60_004553</name>
</gene>
<sequence length="477" mass="52578">MDWEEFRRWSEKAAGWGADYRASLRDRPVRAQTAPGEIAAHIADSPPESGEPMEDIFEDFEDILVPGMTHWQHPRFFAYFPANAAPVSVIAEYLVSAIAAQCMLWQTSPSATELETKVVDWLRQALGLPDSFTGVVQDSASTATLAAVLVMRERALGWRGNSQGLAANKAVRIYCTDQVHTSIDRAIWISGVGSENLVRVPSGGPNSAMDTQALAAAIERDRAAGLLPAGVIPCVGGTSIGGCDDIAAVVEVAHAQGLYVHVDAAWAGSAMICPEFRTLWQGVEQADSVVFNPHKWLGAQFDCSVQFVREPEALVRTLAIQPEYLRTHGHDGIINYSEWSVPLGRRFRALKLWFLLRYHGLEGLRTMIRNHVSWSQNLAKRLAAEPDFEIVTQPFLSLFSFDHKAPVGVDQEEHTQRLIAAINNDGRIYLTQTRVEGRLLIRFQAGQFEATAEDIDTAFDVIVEIARSLPQSYGAAL</sequence>
<dbReference type="GO" id="GO:0019752">
    <property type="term" value="P:carboxylic acid metabolic process"/>
    <property type="evidence" value="ECO:0007669"/>
    <property type="project" value="InterPro"/>
</dbReference>
<comment type="similarity">
    <text evidence="2 7">Belongs to the group II decarboxylase family.</text>
</comment>
<comment type="cofactor">
    <cofactor evidence="1 6 7">
        <name>pyridoxal 5'-phosphate</name>
        <dbReference type="ChEBI" id="CHEBI:597326"/>
    </cofactor>
</comment>
<keyword evidence="5 7" id="KW-0456">Lyase</keyword>
<dbReference type="EC" id="4.1.1.28" evidence="8"/>